<keyword evidence="3 10" id="KW-0812">Transmembrane</keyword>
<keyword evidence="6 10" id="KW-0407">Ion channel</keyword>
<gene>
    <name evidence="10 11" type="primary">crcB</name>
    <name evidence="10" type="synonym">fluC</name>
    <name evidence="11" type="ORF">ARMA_1974</name>
    <name evidence="12" type="ORF">SE16_14950</name>
</gene>
<reference evidence="12 14" key="2">
    <citation type="submission" date="2015-07" db="EMBL/GenBank/DDBJ databases">
        <title>Whole genome sequence of Ardenticatena maritima DSM 23922.</title>
        <authorList>
            <person name="Hemp J."/>
            <person name="Ward L.M."/>
            <person name="Pace L.A."/>
            <person name="Fischer W.W."/>
        </authorList>
    </citation>
    <scope>NUCLEOTIDE SEQUENCE [LARGE SCALE GENOMIC DNA]</scope>
    <source>
        <strain evidence="12 14">110S</strain>
    </source>
</reference>
<dbReference type="EMBL" id="LGKN01000009">
    <property type="protein sequence ID" value="KPL86559.1"/>
    <property type="molecule type" value="Genomic_DNA"/>
</dbReference>
<dbReference type="FunCoup" id="A0A0M8K9E7">
    <property type="interactions" value="205"/>
</dbReference>
<dbReference type="HAMAP" id="MF_00454">
    <property type="entry name" value="FluC"/>
    <property type="match status" value="1"/>
</dbReference>
<dbReference type="AlphaFoldDB" id="A0A0M8K9E7"/>
<evidence type="ECO:0000256" key="10">
    <source>
        <dbReference type="HAMAP-Rule" id="MF_00454"/>
    </source>
</evidence>
<evidence type="ECO:0000256" key="8">
    <source>
        <dbReference type="ARBA" id="ARBA00035585"/>
    </source>
</evidence>
<evidence type="ECO:0000256" key="4">
    <source>
        <dbReference type="ARBA" id="ARBA00022989"/>
    </source>
</evidence>
<dbReference type="NCBIfam" id="TIGR00494">
    <property type="entry name" value="crcB"/>
    <property type="match status" value="1"/>
</dbReference>
<evidence type="ECO:0000313" key="13">
    <source>
        <dbReference type="Proteomes" id="UP000037784"/>
    </source>
</evidence>
<dbReference type="GO" id="GO:0140114">
    <property type="term" value="P:cellular detoxification of fluoride"/>
    <property type="evidence" value="ECO:0007669"/>
    <property type="project" value="UniProtKB-UniRule"/>
</dbReference>
<evidence type="ECO:0000256" key="6">
    <source>
        <dbReference type="ARBA" id="ARBA00023303"/>
    </source>
</evidence>
<evidence type="ECO:0000313" key="11">
    <source>
        <dbReference type="EMBL" id="GAP63551.1"/>
    </source>
</evidence>
<dbReference type="OrthoDB" id="9815830at2"/>
<accession>A0A0M8K9E7</accession>
<comment type="activity regulation">
    <text evidence="10">Na(+) is not transported, but it plays an essential structural role and its presence is essential for fluoride channel function.</text>
</comment>
<keyword evidence="5 10" id="KW-0472">Membrane</keyword>
<keyword evidence="4 10" id="KW-1133">Transmembrane helix</keyword>
<evidence type="ECO:0000256" key="3">
    <source>
        <dbReference type="ARBA" id="ARBA00022692"/>
    </source>
</evidence>
<keyword evidence="10" id="KW-0406">Ion transport</keyword>
<dbReference type="InterPro" id="IPR003691">
    <property type="entry name" value="FluC"/>
</dbReference>
<evidence type="ECO:0000313" key="12">
    <source>
        <dbReference type="EMBL" id="KPL86559.1"/>
    </source>
</evidence>
<comment type="subcellular location">
    <subcellularLocation>
        <location evidence="1 10">Cell membrane</location>
        <topology evidence="1 10">Multi-pass membrane protein</topology>
    </subcellularLocation>
</comment>
<dbReference type="Proteomes" id="UP000037784">
    <property type="component" value="Unassembled WGS sequence"/>
</dbReference>
<keyword evidence="10" id="KW-0915">Sodium</keyword>
<dbReference type="Pfam" id="PF02537">
    <property type="entry name" value="CRCB"/>
    <property type="match status" value="1"/>
</dbReference>
<feature type="transmembrane region" description="Helical" evidence="10">
    <location>
        <begin position="32"/>
        <end position="52"/>
    </location>
</feature>
<comment type="function">
    <text evidence="9 10">Fluoride-specific ion channel. Important for reducing fluoride concentration in the cell, thus reducing its toxicity.</text>
</comment>
<dbReference type="GO" id="GO:0062054">
    <property type="term" value="F:fluoride channel activity"/>
    <property type="evidence" value="ECO:0007669"/>
    <property type="project" value="UniProtKB-UniRule"/>
</dbReference>
<name>A0A0M8K9E7_9CHLR</name>
<evidence type="ECO:0000313" key="14">
    <source>
        <dbReference type="Proteomes" id="UP000050502"/>
    </source>
</evidence>
<comment type="catalytic activity">
    <reaction evidence="8">
        <text>fluoride(in) = fluoride(out)</text>
        <dbReference type="Rhea" id="RHEA:76159"/>
        <dbReference type="ChEBI" id="CHEBI:17051"/>
    </reaction>
    <physiologicalReaction direction="left-to-right" evidence="8">
        <dbReference type="Rhea" id="RHEA:76160"/>
    </physiologicalReaction>
</comment>
<evidence type="ECO:0000256" key="7">
    <source>
        <dbReference type="ARBA" id="ARBA00035120"/>
    </source>
</evidence>
<keyword evidence="10" id="KW-0479">Metal-binding</keyword>
<evidence type="ECO:0000256" key="2">
    <source>
        <dbReference type="ARBA" id="ARBA00022475"/>
    </source>
</evidence>
<feature type="binding site" evidence="10">
    <location>
        <position position="77"/>
    </location>
    <ligand>
        <name>Na(+)</name>
        <dbReference type="ChEBI" id="CHEBI:29101"/>
        <note>structural</note>
    </ligand>
</feature>
<feature type="transmembrane region" description="Helical" evidence="10">
    <location>
        <begin position="94"/>
        <end position="118"/>
    </location>
</feature>
<feature type="binding site" evidence="10">
    <location>
        <position position="74"/>
    </location>
    <ligand>
        <name>Na(+)</name>
        <dbReference type="ChEBI" id="CHEBI:29101"/>
        <note>structural</note>
    </ligand>
</feature>
<proteinExistence type="inferred from homology"/>
<evidence type="ECO:0000256" key="1">
    <source>
        <dbReference type="ARBA" id="ARBA00004651"/>
    </source>
</evidence>
<evidence type="ECO:0000256" key="9">
    <source>
        <dbReference type="ARBA" id="ARBA00049940"/>
    </source>
</evidence>
<dbReference type="PATRIC" id="fig|872965.6.peg.2641"/>
<dbReference type="PANTHER" id="PTHR28259">
    <property type="entry name" value="FLUORIDE EXPORT PROTEIN 1-RELATED"/>
    <property type="match status" value="1"/>
</dbReference>
<dbReference type="STRING" id="872965.SE16_14950"/>
<dbReference type="GO" id="GO:0046872">
    <property type="term" value="F:metal ion binding"/>
    <property type="evidence" value="ECO:0007669"/>
    <property type="project" value="UniProtKB-KW"/>
</dbReference>
<comment type="caution">
    <text evidence="11">The sequence shown here is derived from an EMBL/GenBank/DDBJ whole genome shotgun (WGS) entry which is preliminary data.</text>
</comment>
<keyword evidence="10" id="KW-0813">Transport</keyword>
<dbReference type="RefSeq" id="WP_054493370.1">
    <property type="nucleotide sequence ID" value="NZ_BBZA01000165.1"/>
</dbReference>
<dbReference type="GO" id="GO:0005886">
    <property type="term" value="C:plasma membrane"/>
    <property type="evidence" value="ECO:0007669"/>
    <property type="project" value="UniProtKB-SubCell"/>
</dbReference>
<feature type="transmembrane region" description="Helical" evidence="10">
    <location>
        <begin position="64"/>
        <end position="82"/>
    </location>
</feature>
<reference evidence="13" key="3">
    <citation type="submission" date="2015-08" db="EMBL/GenBank/DDBJ databases">
        <title>Draft Genome Sequence of a Heterotrophic Facultative Anaerobic Bacterium Ardenticatena maritima Strain 110S.</title>
        <authorList>
            <person name="Kawaichi S."/>
            <person name="Yoshida T."/>
            <person name="Sako Y."/>
            <person name="Nakamura R."/>
        </authorList>
    </citation>
    <scope>NUCLEOTIDE SEQUENCE [LARGE SCALE GENOMIC DNA]</scope>
    <source>
        <strain evidence="13">110S</strain>
    </source>
</reference>
<keyword evidence="2 10" id="KW-1003">Cell membrane</keyword>
<protein>
    <recommendedName>
        <fullName evidence="10">Fluoride-specific ion channel FluC</fullName>
    </recommendedName>
</protein>
<dbReference type="Proteomes" id="UP000050502">
    <property type="component" value="Unassembled WGS sequence"/>
</dbReference>
<keyword evidence="13" id="KW-1185">Reference proteome</keyword>
<dbReference type="EMBL" id="BBZA01000165">
    <property type="protein sequence ID" value="GAP63551.1"/>
    <property type="molecule type" value="Genomic_DNA"/>
</dbReference>
<comment type="similarity">
    <text evidence="7 10">Belongs to the fluoride channel Fluc/FEX (TC 1.A.43) family.</text>
</comment>
<evidence type="ECO:0000256" key="5">
    <source>
        <dbReference type="ARBA" id="ARBA00023136"/>
    </source>
</evidence>
<dbReference type="InParanoid" id="A0A0M8K9E7"/>
<reference evidence="11 13" key="1">
    <citation type="journal article" date="2015" name="Genome Announc.">
        <title>Draft Genome Sequence of a Heterotrophic Facultative Anaerobic Thermophilic Bacterium, Ardenticatena maritima Strain 110ST.</title>
        <authorList>
            <person name="Kawaichi S."/>
            <person name="Yoshida T."/>
            <person name="Sako Y."/>
            <person name="Nakamura R."/>
        </authorList>
    </citation>
    <scope>NUCLEOTIDE SEQUENCE [LARGE SCALE GENOMIC DNA]</scope>
    <source>
        <strain evidence="11 13">110S</strain>
    </source>
</reference>
<organism evidence="11 13">
    <name type="scientific">Ardenticatena maritima</name>
    <dbReference type="NCBI Taxonomy" id="872965"/>
    <lineage>
        <taxon>Bacteria</taxon>
        <taxon>Bacillati</taxon>
        <taxon>Chloroflexota</taxon>
        <taxon>Ardenticatenia</taxon>
        <taxon>Ardenticatenales</taxon>
        <taxon>Ardenticatenaceae</taxon>
        <taxon>Ardenticatena</taxon>
    </lineage>
</organism>
<dbReference type="PANTHER" id="PTHR28259:SF1">
    <property type="entry name" value="FLUORIDE EXPORT PROTEIN 1-RELATED"/>
    <property type="match status" value="1"/>
</dbReference>
<sequence length="124" mass="13627">MQYLLIGIGGFLGANTRYLLGRWLDARYGGAFPLGTFIINISGSFLLALFMTLTTERIPLDPRWRFLLAVGFFGSYTTFSTFSVETFRLLESGAWLLAMGNALGSVGFGLLGAWVGVLTARTLW</sequence>